<keyword evidence="2 3" id="KW-0143">Chaperone</keyword>
<organism evidence="4 5">
    <name type="scientific">Polysphondylium violaceum</name>
    <dbReference type="NCBI Taxonomy" id="133409"/>
    <lineage>
        <taxon>Eukaryota</taxon>
        <taxon>Amoebozoa</taxon>
        <taxon>Evosea</taxon>
        <taxon>Eumycetozoa</taxon>
        <taxon>Dictyostelia</taxon>
        <taxon>Dictyosteliales</taxon>
        <taxon>Dictyosteliaceae</taxon>
        <taxon>Polysphondylium</taxon>
    </lineage>
</organism>
<dbReference type="PRINTS" id="PR00297">
    <property type="entry name" value="CHAPERONIN10"/>
</dbReference>
<comment type="similarity">
    <text evidence="1 3">Belongs to the GroES chaperonin family.</text>
</comment>
<dbReference type="PANTHER" id="PTHR10772">
    <property type="entry name" value="10 KDA HEAT SHOCK PROTEIN"/>
    <property type="match status" value="1"/>
</dbReference>
<evidence type="ECO:0000256" key="1">
    <source>
        <dbReference type="ARBA" id="ARBA00006975"/>
    </source>
</evidence>
<protein>
    <recommendedName>
        <fullName evidence="6">Chaperonin Cpn10 family protein</fullName>
    </recommendedName>
</protein>
<reference evidence="4" key="1">
    <citation type="submission" date="2020-01" db="EMBL/GenBank/DDBJ databases">
        <title>Development of genomics and gene disruption for Polysphondylium violaceum indicates a role for the polyketide synthase stlB in stalk morphogenesis.</title>
        <authorList>
            <person name="Narita B."/>
            <person name="Kawabe Y."/>
            <person name="Kin K."/>
            <person name="Saito T."/>
            <person name="Gibbs R."/>
            <person name="Kuspa A."/>
            <person name="Muzny D."/>
            <person name="Queller D."/>
            <person name="Richards S."/>
            <person name="Strassman J."/>
            <person name="Sucgang R."/>
            <person name="Worley K."/>
            <person name="Schaap P."/>
        </authorList>
    </citation>
    <scope>NUCLEOTIDE SEQUENCE</scope>
    <source>
        <strain evidence="4">QSvi11</strain>
    </source>
</reference>
<dbReference type="CDD" id="cd00320">
    <property type="entry name" value="cpn10"/>
    <property type="match status" value="1"/>
</dbReference>
<name>A0A8J4PN37_9MYCE</name>
<dbReference type="OrthoDB" id="184876at2759"/>
<dbReference type="AlphaFoldDB" id="A0A8J4PN37"/>
<dbReference type="GO" id="GO:0044183">
    <property type="term" value="F:protein folding chaperone"/>
    <property type="evidence" value="ECO:0007669"/>
    <property type="project" value="InterPro"/>
</dbReference>
<proteinExistence type="inferred from homology"/>
<evidence type="ECO:0000313" key="5">
    <source>
        <dbReference type="Proteomes" id="UP000695562"/>
    </source>
</evidence>
<dbReference type="InterPro" id="IPR011032">
    <property type="entry name" value="GroES-like_sf"/>
</dbReference>
<dbReference type="InterPro" id="IPR037124">
    <property type="entry name" value="Chaperonin_GroES_sf"/>
</dbReference>
<dbReference type="Proteomes" id="UP000695562">
    <property type="component" value="Unassembled WGS sequence"/>
</dbReference>
<dbReference type="Gene3D" id="2.30.33.40">
    <property type="entry name" value="GroES chaperonin"/>
    <property type="match status" value="1"/>
</dbReference>
<dbReference type="SMART" id="SM00883">
    <property type="entry name" value="Cpn10"/>
    <property type="match status" value="1"/>
</dbReference>
<comment type="caution">
    <text evidence="4">The sequence shown here is derived from an EMBL/GenBank/DDBJ whole genome shotgun (WGS) entry which is preliminary data.</text>
</comment>
<evidence type="ECO:0008006" key="6">
    <source>
        <dbReference type="Google" id="ProtNLM"/>
    </source>
</evidence>
<sequence>MSGLKRFIPLLDRVLVERLAADANAKTSGGIFLPQTKTSNNSFAKVIAVGTGSHKSDGSFIPLLVKEGDTIIISPKAKPISIPSNEKTFELINEYDVLGVVEN</sequence>
<dbReference type="GO" id="GO:0005759">
    <property type="term" value="C:mitochondrial matrix"/>
    <property type="evidence" value="ECO:0007669"/>
    <property type="project" value="TreeGrafter"/>
</dbReference>
<dbReference type="SUPFAM" id="SSF50129">
    <property type="entry name" value="GroES-like"/>
    <property type="match status" value="1"/>
</dbReference>
<dbReference type="GO" id="GO:0005524">
    <property type="term" value="F:ATP binding"/>
    <property type="evidence" value="ECO:0007669"/>
    <property type="project" value="InterPro"/>
</dbReference>
<dbReference type="EMBL" id="AJWJ01000428">
    <property type="protein sequence ID" value="KAF2070960.1"/>
    <property type="molecule type" value="Genomic_DNA"/>
</dbReference>
<accession>A0A8J4PN37</accession>
<dbReference type="GO" id="GO:0046872">
    <property type="term" value="F:metal ion binding"/>
    <property type="evidence" value="ECO:0007669"/>
    <property type="project" value="TreeGrafter"/>
</dbReference>
<dbReference type="GO" id="GO:0051082">
    <property type="term" value="F:unfolded protein binding"/>
    <property type="evidence" value="ECO:0007669"/>
    <property type="project" value="TreeGrafter"/>
</dbReference>
<dbReference type="GO" id="GO:0051087">
    <property type="term" value="F:protein-folding chaperone binding"/>
    <property type="evidence" value="ECO:0007669"/>
    <property type="project" value="TreeGrafter"/>
</dbReference>
<evidence type="ECO:0000256" key="3">
    <source>
        <dbReference type="RuleBase" id="RU003479"/>
    </source>
</evidence>
<gene>
    <name evidence="4" type="ORF">CYY_007733</name>
</gene>
<dbReference type="Pfam" id="PF00166">
    <property type="entry name" value="Cpn10"/>
    <property type="match status" value="1"/>
</dbReference>
<keyword evidence="5" id="KW-1185">Reference proteome</keyword>
<evidence type="ECO:0000256" key="2">
    <source>
        <dbReference type="ARBA" id="ARBA00023186"/>
    </source>
</evidence>
<dbReference type="InterPro" id="IPR020818">
    <property type="entry name" value="Chaperonin_GroES"/>
</dbReference>
<evidence type="ECO:0000313" key="4">
    <source>
        <dbReference type="EMBL" id="KAF2070960.1"/>
    </source>
</evidence>
<dbReference type="PANTHER" id="PTHR10772:SF0">
    <property type="entry name" value="10 KDA HEAT SHOCK PROTEIN, MITOCHONDRIAL"/>
    <property type="match status" value="1"/>
</dbReference>